<proteinExistence type="predicted"/>
<keyword evidence="2" id="KW-1185">Reference proteome</keyword>
<dbReference type="Proteomes" id="UP001457282">
    <property type="component" value="Unassembled WGS sequence"/>
</dbReference>
<gene>
    <name evidence="1" type="ORF">M0R45_016413</name>
</gene>
<evidence type="ECO:0000313" key="2">
    <source>
        <dbReference type="Proteomes" id="UP001457282"/>
    </source>
</evidence>
<comment type="caution">
    <text evidence="1">The sequence shown here is derived from an EMBL/GenBank/DDBJ whole genome shotgun (WGS) entry which is preliminary data.</text>
</comment>
<sequence length="69" mass="7626">MKVSVLSKAMRMERRSNLGDLADIANDGDDGDEEMLQRPANNCSLGELLCRFSSEKPAKIRNRGDERGG</sequence>
<evidence type="ECO:0000313" key="1">
    <source>
        <dbReference type="EMBL" id="KAK9939724.1"/>
    </source>
</evidence>
<organism evidence="1 2">
    <name type="scientific">Rubus argutus</name>
    <name type="common">Southern blackberry</name>
    <dbReference type="NCBI Taxonomy" id="59490"/>
    <lineage>
        <taxon>Eukaryota</taxon>
        <taxon>Viridiplantae</taxon>
        <taxon>Streptophyta</taxon>
        <taxon>Embryophyta</taxon>
        <taxon>Tracheophyta</taxon>
        <taxon>Spermatophyta</taxon>
        <taxon>Magnoliopsida</taxon>
        <taxon>eudicotyledons</taxon>
        <taxon>Gunneridae</taxon>
        <taxon>Pentapetalae</taxon>
        <taxon>rosids</taxon>
        <taxon>fabids</taxon>
        <taxon>Rosales</taxon>
        <taxon>Rosaceae</taxon>
        <taxon>Rosoideae</taxon>
        <taxon>Rosoideae incertae sedis</taxon>
        <taxon>Rubus</taxon>
    </lineage>
</organism>
<dbReference type="EMBL" id="JBEDUW010000003">
    <property type="protein sequence ID" value="KAK9939724.1"/>
    <property type="molecule type" value="Genomic_DNA"/>
</dbReference>
<reference evidence="1 2" key="1">
    <citation type="journal article" date="2023" name="G3 (Bethesda)">
        <title>A chromosome-length genome assembly and annotation of blackberry (Rubus argutus, cv. 'Hillquist').</title>
        <authorList>
            <person name="Bruna T."/>
            <person name="Aryal R."/>
            <person name="Dudchenko O."/>
            <person name="Sargent D.J."/>
            <person name="Mead D."/>
            <person name="Buti M."/>
            <person name="Cavallini A."/>
            <person name="Hytonen T."/>
            <person name="Andres J."/>
            <person name="Pham M."/>
            <person name="Weisz D."/>
            <person name="Mascagni F."/>
            <person name="Usai G."/>
            <person name="Natali L."/>
            <person name="Bassil N."/>
            <person name="Fernandez G.E."/>
            <person name="Lomsadze A."/>
            <person name="Armour M."/>
            <person name="Olukolu B."/>
            <person name="Poorten T."/>
            <person name="Britton C."/>
            <person name="Davik J."/>
            <person name="Ashrafi H."/>
            <person name="Aiden E.L."/>
            <person name="Borodovsky M."/>
            <person name="Worthington M."/>
        </authorList>
    </citation>
    <scope>NUCLEOTIDE SEQUENCE [LARGE SCALE GENOMIC DNA]</scope>
    <source>
        <strain evidence="1">PI 553951</strain>
    </source>
</reference>
<name>A0AAW1XTB0_RUBAR</name>
<accession>A0AAW1XTB0</accession>
<dbReference type="AlphaFoldDB" id="A0AAW1XTB0"/>
<protein>
    <submittedName>
        <fullName evidence="1">Uncharacterized protein</fullName>
    </submittedName>
</protein>